<accession>A0A1Y1I3S2</accession>
<dbReference type="AlphaFoldDB" id="A0A1Y1I3S2"/>
<keyword evidence="2" id="KW-1185">Reference proteome</keyword>
<name>A0A1Y1I3S2_KLENI</name>
<evidence type="ECO:0000313" key="2">
    <source>
        <dbReference type="Proteomes" id="UP000054558"/>
    </source>
</evidence>
<dbReference type="PANTHER" id="PTHR15907">
    <property type="entry name" value="DUF614 FAMILY PROTEIN-RELATED"/>
    <property type="match status" value="1"/>
</dbReference>
<reference evidence="1 2" key="1">
    <citation type="journal article" date="2014" name="Nat. Commun.">
        <title>Klebsormidium flaccidum genome reveals primary factors for plant terrestrial adaptation.</title>
        <authorList>
            <person name="Hori K."/>
            <person name="Maruyama F."/>
            <person name="Fujisawa T."/>
            <person name="Togashi T."/>
            <person name="Yamamoto N."/>
            <person name="Seo M."/>
            <person name="Sato S."/>
            <person name="Yamada T."/>
            <person name="Mori H."/>
            <person name="Tajima N."/>
            <person name="Moriyama T."/>
            <person name="Ikeuchi M."/>
            <person name="Watanabe M."/>
            <person name="Wada H."/>
            <person name="Kobayashi K."/>
            <person name="Saito M."/>
            <person name="Masuda T."/>
            <person name="Sasaki-Sekimoto Y."/>
            <person name="Mashiguchi K."/>
            <person name="Awai K."/>
            <person name="Shimojima M."/>
            <person name="Masuda S."/>
            <person name="Iwai M."/>
            <person name="Nobusawa T."/>
            <person name="Narise T."/>
            <person name="Kondo S."/>
            <person name="Saito H."/>
            <person name="Sato R."/>
            <person name="Murakawa M."/>
            <person name="Ihara Y."/>
            <person name="Oshima-Yamada Y."/>
            <person name="Ohtaka K."/>
            <person name="Satoh M."/>
            <person name="Sonobe K."/>
            <person name="Ishii M."/>
            <person name="Ohtani R."/>
            <person name="Kanamori-Sato M."/>
            <person name="Honoki R."/>
            <person name="Miyazaki D."/>
            <person name="Mochizuki H."/>
            <person name="Umetsu J."/>
            <person name="Higashi K."/>
            <person name="Shibata D."/>
            <person name="Kamiya Y."/>
            <person name="Sato N."/>
            <person name="Nakamura Y."/>
            <person name="Tabata S."/>
            <person name="Ida S."/>
            <person name="Kurokawa K."/>
            <person name="Ohta H."/>
        </authorList>
    </citation>
    <scope>NUCLEOTIDE SEQUENCE [LARGE SCALE GENOMIC DNA]</scope>
    <source>
        <strain evidence="1 2">NIES-2285</strain>
    </source>
</reference>
<dbReference type="OMA" id="LPAEPCC"/>
<dbReference type="NCBIfam" id="TIGR01571">
    <property type="entry name" value="A_thal_Cys_rich"/>
    <property type="match status" value="1"/>
</dbReference>
<dbReference type="Pfam" id="PF04749">
    <property type="entry name" value="PLAC8"/>
    <property type="match status" value="1"/>
</dbReference>
<dbReference type="OrthoDB" id="1045822at2759"/>
<evidence type="ECO:0000313" key="1">
    <source>
        <dbReference type="EMBL" id="GAQ85584.1"/>
    </source>
</evidence>
<protein>
    <recommendedName>
        <fullName evidence="3">PLAC8 family protein</fullName>
    </recommendedName>
</protein>
<dbReference type="InterPro" id="IPR006461">
    <property type="entry name" value="PLAC_motif_containing"/>
</dbReference>
<dbReference type="Proteomes" id="UP000054558">
    <property type="component" value="Unassembled WGS sequence"/>
</dbReference>
<dbReference type="EMBL" id="DF237191">
    <property type="protein sequence ID" value="GAQ85584.1"/>
    <property type="molecule type" value="Genomic_DNA"/>
</dbReference>
<evidence type="ECO:0008006" key="3">
    <source>
        <dbReference type="Google" id="ProtNLM"/>
    </source>
</evidence>
<organism evidence="1 2">
    <name type="scientific">Klebsormidium nitens</name>
    <name type="common">Green alga</name>
    <name type="synonym">Ulothrix nitens</name>
    <dbReference type="NCBI Taxonomy" id="105231"/>
    <lineage>
        <taxon>Eukaryota</taxon>
        <taxon>Viridiplantae</taxon>
        <taxon>Streptophyta</taxon>
        <taxon>Klebsormidiophyceae</taxon>
        <taxon>Klebsormidiales</taxon>
        <taxon>Klebsormidiaceae</taxon>
        <taxon>Klebsormidium</taxon>
    </lineage>
</organism>
<proteinExistence type="predicted"/>
<sequence length="178" mass="19303">MAGYPPTTGAYPQGQPVQAGLPPPAAPMYGVPTPPVYGAPAPVAPSQWQAGFFGCFEDCGLCIVTCFVPCITFGQTAEVIDNGVTSCATAAAICCLIEAVTSCSCFYSCTYRKKLRLRFGLPEEPCNDVCVHCCCWCCAFIQEYRELQLRGIDPAKGYQAYASHPVQQVPMQQYMRKE</sequence>
<gene>
    <name evidence="1" type="ORF">KFL_002420170</name>
</gene>
<dbReference type="STRING" id="105231.A0A1Y1I3S2"/>